<protein>
    <recommendedName>
        <fullName evidence="4">DUF3558 domain-containing protein</fullName>
    </recommendedName>
</protein>
<dbReference type="Proteomes" id="UP001050808">
    <property type="component" value="Unassembled WGS sequence"/>
</dbReference>
<feature type="compositionally biased region" description="Low complexity" evidence="1">
    <location>
        <begin position="7"/>
        <end position="20"/>
    </location>
</feature>
<name>A0ABQ3QNU4_9ACTN</name>
<evidence type="ECO:0008006" key="4">
    <source>
        <dbReference type="Google" id="ProtNLM"/>
    </source>
</evidence>
<proteinExistence type="predicted"/>
<comment type="caution">
    <text evidence="2">The sequence shown here is derived from an EMBL/GenBank/DDBJ whole genome shotgun (WGS) entry which is preliminary data.</text>
</comment>
<reference evidence="2" key="1">
    <citation type="submission" date="2024-05" db="EMBL/GenBank/DDBJ databases">
        <title>Whole genome shotgun sequence of Streptomyces violascens NBRC 12920.</title>
        <authorList>
            <person name="Komaki H."/>
            <person name="Tamura T."/>
        </authorList>
    </citation>
    <scope>NUCLEOTIDE SEQUENCE</scope>
    <source>
        <strain evidence="2">NBRC 12920</strain>
    </source>
</reference>
<gene>
    <name evidence="2" type="ORF">Sviol_33500</name>
</gene>
<evidence type="ECO:0000313" key="2">
    <source>
        <dbReference type="EMBL" id="GHI38942.1"/>
    </source>
</evidence>
<dbReference type="EMBL" id="BNDY01000009">
    <property type="protein sequence ID" value="GHI38942.1"/>
    <property type="molecule type" value="Genomic_DNA"/>
</dbReference>
<evidence type="ECO:0000256" key="1">
    <source>
        <dbReference type="SAM" id="MobiDB-lite"/>
    </source>
</evidence>
<organism evidence="2 3">
    <name type="scientific">Streptomyces violascens</name>
    <dbReference type="NCBI Taxonomy" id="67381"/>
    <lineage>
        <taxon>Bacteria</taxon>
        <taxon>Bacillati</taxon>
        <taxon>Actinomycetota</taxon>
        <taxon>Actinomycetes</taxon>
        <taxon>Kitasatosporales</taxon>
        <taxon>Streptomycetaceae</taxon>
        <taxon>Streptomyces</taxon>
    </lineage>
</organism>
<keyword evidence="3" id="KW-1185">Reference proteome</keyword>
<sequence length="216" mass="23041">MTRRQWGSRSAGRTRGGRSSRTATISLAVALMAIPAVGGCSGGSEADDHVVPALPPKVCWRAFDGTAVAALLPKATDPNAEIKGDPVFDLYGRFKSAGCQIHVDGESRFTAWGDRSWSAGSDLEKHVWNSLTQFGPTPIAAGDKGIVFRGGARAYFRCERPGLPPSPSNVSPAEVEVVELGLTANSAPSTQHVTDVLTTLMKQYVQFAKQKLKCRN</sequence>
<feature type="region of interest" description="Disordered" evidence="1">
    <location>
        <begin position="1"/>
        <end position="20"/>
    </location>
</feature>
<accession>A0ABQ3QNU4</accession>
<evidence type="ECO:0000313" key="3">
    <source>
        <dbReference type="Proteomes" id="UP001050808"/>
    </source>
</evidence>